<protein>
    <submittedName>
        <fullName evidence="2">Uncharacterized protein</fullName>
    </submittedName>
</protein>
<evidence type="ECO:0000313" key="2">
    <source>
        <dbReference type="EMBL" id="KAK7088028.1"/>
    </source>
</evidence>
<reference evidence="2 3" key="1">
    <citation type="submission" date="2024-02" db="EMBL/GenBank/DDBJ databases">
        <title>Chromosome-scale genome assembly of the rough periwinkle Littorina saxatilis.</title>
        <authorList>
            <person name="De Jode A."/>
            <person name="Faria R."/>
            <person name="Formenti G."/>
            <person name="Sims Y."/>
            <person name="Smith T.P."/>
            <person name="Tracey A."/>
            <person name="Wood J.M.D."/>
            <person name="Zagrodzka Z.B."/>
            <person name="Johannesson K."/>
            <person name="Butlin R.K."/>
            <person name="Leder E.H."/>
        </authorList>
    </citation>
    <scope>NUCLEOTIDE SEQUENCE [LARGE SCALE GENOMIC DNA]</scope>
    <source>
        <strain evidence="2">Snail1</strain>
        <tissue evidence="2">Muscle</tissue>
    </source>
</reference>
<evidence type="ECO:0000256" key="1">
    <source>
        <dbReference type="SAM" id="MobiDB-lite"/>
    </source>
</evidence>
<dbReference type="Proteomes" id="UP001374579">
    <property type="component" value="Unassembled WGS sequence"/>
</dbReference>
<name>A0AAN9AJE4_9CAEN</name>
<feature type="compositionally biased region" description="Basic and acidic residues" evidence="1">
    <location>
        <begin position="347"/>
        <end position="357"/>
    </location>
</feature>
<feature type="region of interest" description="Disordered" evidence="1">
    <location>
        <begin position="333"/>
        <end position="357"/>
    </location>
</feature>
<accession>A0AAN9AJE4</accession>
<dbReference type="EMBL" id="JBAMIC010004070">
    <property type="protein sequence ID" value="KAK7088028.1"/>
    <property type="molecule type" value="Genomic_DNA"/>
</dbReference>
<sequence>MEACIEALYTIDGETDKRKTLEMIRVLKGCISLSKSRTGEVIYRYNRHEKKALSRAMAKYDKDLRRSRVNIDSQKRDVLHKWNLVFGRQRKFCESIRGFDEMLHEALETRYLYKFASDEDGAEEEKEDEAEEVQDEVVKMPQISDPRARRLGGRQSAPQGVVSTPVILGVLPKLGASSSLHNARIETEAEERERHERKAEEERKLKARELPRFDKELMETYLTEQKSLHEDLLTRNAIVKIKSSVDKDHVFFKYRLKTKLPDSASSLLHRIERERSMSVTTAMSGTRPSTRSRLSTRQGPRQKSSKSTMSSRSLKGEELEEVCAKLDKVVVTARDPSPTQSQLSLPRLERAKTVHFS</sequence>
<comment type="caution">
    <text evidence="2">The sequence shown here is derived from an EMBL/GenBank/DDBJ whole genome shotgun (WGS) entry which is preliminary data.</text>
</comment>
<proteinExistence type="predicted"/>
<evidence type="ECO:0000313" key="3">
    <source>
        <dbReference type="Proteomes" id="UP001374579"/>
    </source>
</evidence>
<feature type="compositionally biased region" description="Basic and acidic residues" evidence="1">
    <location>
        <begin position="183"/>
        <end position="203"/>
    </location>
</feature>
<dbReference type="AlphaFoldDB" id="A0AAN9AJE4"/>
<feature type="region of interest" description="Disordered" evidence="1">
    <location>
        <begin position="182"/>
        <end position="203"/>
    </location>
</feature>
<gene>
    <name evidence="2" type="ORF">V1264_022003</name>
</gene>
<organism evidence="2 3">
    <name type="scientific">Littorina saxatilis</name>
    <dbReference type="NCBI Taxonomy" id="31220"/>
    <lineage>
        <taxon>Eukaryota</taxon>
        <taxon>Metazoa</taxon>
        <taxon>Spiralia</taxon>
        <taxon>Lophotrochozoa</taxon>
        <taxon>Mollusca</taxon>
        <taxon>Gastropoda</taxon>
        <taxon>Caenogastropoda</taxon>
        <taxon>Littorinimorpha</taxon>
        <taxon>Littorinoidea</taxon>
        <taxon>Littorinidae</taxon>
        <taxon>Littorina</taxon>
    </lineage>
</organism>
<feature type="region of interest" description="Disordered" evidence="1">
    <location>
        <begin position="272"/>
        <end position="317"/>
    </location>
</feature>
<feature type="compositionally biased region" description="Low complexity" evidence="1">
    <location>
        <begin position="284"/>
        <end position="297"/>
    </location>
</feature>
<keyword evidence="3" id="KW-1185">Reference proteome</keyword>